<evidence type="ECO:0000256" key="5">
    <source>
        <dbReference type="ARBA" id="ARBA00023136"/>
    </source>
</evidence>
<evidence type="ECO:0000313" key="10">
    <source>
        <dbReference type="Proteomes" id="UP001448614"/>
    </source>
</evidence>
<sequence length="250" mass="26467">MTTWLLALLLGNLGVDRFYLGKIGTGIAKLLTAGGLGIWTLVDMIITLTRNATSKDGRALEGFPQHKKKAWIITAIVWVVSIATSILVATAFAAGVASRIESSAAAQAAEQNRSIMPGAAGDAGAVTVRMDDGRTARVTVLKSEYVTEYPGKEWYTPMNGGFLMVEFSWETLTGTTPANPAYFEASDPSGQKLTGTSPDENGFHLDADVPAGESNRGYLVWDTKNVPVTIVITNVIGNKAATFTLTPPAG</sequence>
<evidence type="ECO:0000313" key="9">
    <source>
        <dbReference type="EMBL" id="MEO3940206.1"/>
    </source>
</evidence>
<dbReference type="InterPro" id="IPR007829">
    <property type="entry name" value="TM2"/>
</dbReference>
<dbReference type="Proteomes" id="UP001448614">
    <property type="component" value="Unassembled WGS sequence"/>
</dbReference>
<reference evidence="9 10" key="1">
    <citation type="journal article" date="2024" name="Appl. Microbiol. Biotechnol.">
        <title>Biosynthetic gene clusters with biotechnological applications in novel Antarctic isolates from Actinomycetota.</title>
        <authorList>
            <person name="Bruna P."/>
            <person name="Nunez-Montero K."/>
            <person name="Contreras M.J."/>
            <person name="Leal K."/>
            <person name="Garcia M."/>
            <person name="Abanto M."/>
            <person name="Barrientos L."/>
        </authorList>
    </citation>
    <scope>NUCLEOTIDE SEQUENCE [LARGE SCALE GENOMIC DNA]</scope>
    <source>
        <strain evidence="9 10">Se16.17</strain>
    </source>
</reference>
<dbReference type="Pfam" id="PF05154">
    <property type="entry name" value="TM2"/>
    <property type="match status" value="1"/>
</dbReference>
<accession>A0ABV0GNT0</accession>
<dbReference type="RefSeq" id="WP_347781890.1">
    <property type="nucleotide sequence ID" value="NZ_JBBMFV010000004.1"/>
</dbReference>
<keyword evidence="5 7" id="KW-0472">Membrane</keyword>
<feature type="transmembrane region" description="Helical" evidence="7">
    <location>
        <begin position="30"/>
        <end position="49"/>
    </location>
</feature>
<keyword evidence="4 7" id="KW-1133">Transmembrane helix</keyword>
<feature type="transmembrane region" description="Helical" evidence="7">
    <location>
        <begin position="70"/>
        <end position="94"/>
    </location>
</feature>
<dbReference type="PANTHER" id="PTHR21016">
    <property type="entry name" value="BETA-AMYLOID BINDING PROTEIN-RELATED"/>
    <property type="match status" value="1"/>
</dbReference>
<gene>
    <name evidence="9" type="ORF">V3C41_03900</name>
</gene>
<protein>
    <submittedName>
        <fullName evidence="9">TM2 domain-containing protein</fullName>
    </submittedName>
</protein>
<keyword evidence="2 7" id="KW-0812">Transmembrane</keyword>
<keyword evidence="10" id="KW-1185">Reference proteome</keyword>
<dbReference type="InterPro" id="IPR050932">
    <property type="entry name" value="TM2D1-3-like"/>
</dbReference>
<keyword evidence="6" id="KW-0325">Glycoprotein</keyword>
<dbReference type="EMBL" id="JBBMFV010000004">
    <property type="protein sequence ID" value="MEO3940206.1"/>
    <property type="molecule type" value="Genomic_DNA"/>
</dbReference>
<evidence type="ECO:0000256" key="6">
    <source>
        <dbReference type="ARBA" id="ARBA00023180"/>
    </source>
</evidence>
<feature type="domain" description="TM2" evidence="8">
    <location>
        <begin position="2"/>
        <end position="45"/>
    </location>
</feature>
<evidence type="ECO:0000256" key="7">
    <source>
        <dbReference type="SAM" id="Phobius"/>
    </source>
</evidence>
<organism evidence="9 10">
    <name type="scientific">Paenarthrobacter nicotinovorans</name>
    <name type="common">Arthrobacter nicotinovorans</name>
    <dbReference type="NCBI Taxonomy" id="29320"/>
    <lineage>
        <taxon>Bacteria</taxon>
        <taxon>Bacillati</taxon>
        <taxon>Actinomycetota</taxon>
        <taxon>Actinomycetes</taxon>
        <taxon>Micrococcales</taxon>
        <taxon>Micrococcaceae</taxon>
        <taxon>Paenarthrobacter</taxon>
    </lineage>
</organism>
<evidence type="ECO:0000256" key="2">
    <source>
        <dbReference type="ARBA" id="ARBA00022692"/>
    </source>
</evidence>
<proteinExistence type="predicted"/>
<evidence type="ECO:0000256" key="3">
    <source>
        <dbReference type="ARBA" id="ARBA00022729"/>
    </source>
</evidence>
<keyword evidence="3" id="KW-0732">Signal</keyword>
<name>A0ABV0GNT0_PAENI</name>
<dbReference type="PANTHER" id="PTHR21016:SF4">
    <property type="entry name" value="TM2 DOMAIN-CONTAINING PROTEIN 2"/>
    <property type="match status" value="1"/>
</dbReference>
<evidence type="ECO:0000259" key="8">
    <source>
        <dbReference type="Pfam" id="PF05154"/>
    </source>
</evidence>
<comment type="caution">
    <text evidence="9">The sequence shown here is derived from an EMBL/GenBank/DDBJ whole genome shotgun (WGS) entry which is preliminary data.</text>
</comment>
<evidence type="ECO:0000256" key="4">
    <source>
        <dbReference type="ARBA" id="ARBA00022989"/>
    </source>
</evidence>
<comment type="subcellular location">
    <subcellularLocation>
        <location evidence="1">Membrane</location>
        <topology evidence="1">Multi-pass membrane protein</topology>
    </subcellularLocation>
</comment>
<evidence type="ECO:0000256" key="1">
    <source>
        <dbReference type="ARBA" id="ARBA00004141"/>
    </source>
</evidence>